<dbReference type="InterPro" id="IPR050307">
    <property type="entry name" value="Sterol_Desaturase_Related"/>
</dbReference>
<feature type="transmembrane region" description="Helical" evidence="6">
    <location>
        <begin position="183"/>
        <end position="209"/>
    </location>
</feature>
<sequence>MASQPGMLTHWPWESLGPFKYLILAPWVAHYTYEFVKDPTRDLSTFFIFFAILLRFLHNEVWLSLHRRRTATPANRIVNKPIDAHQLRRESNWDDQIIMSGLLLYGARTALPGWITDLPFWRTDGVVLTAFLHAGPVEFLYYWLHRALHHHFLYSRYHSHHHSSVVTQPITAVIHPFVETMAYIVLFAVPMVTVAFTGTASVAAIYGYIFYIDFMNNMGHCNFRSPFDYFAYFPLLNLVMYTPTYHSVHHTKLQKNYSLFMPLYDYIYKTMETETVKKEDHRPAHKLEQ</sequence>
<keyword evidence="4 6" id="KW-1133">Transmembrane helix</keyword>
<keyword evidence="9" id="KW-1185">Reference proteome</keyword>
<evidence type="ECO:0000313" key="8">
    <source>
        <dbReference type="EMBL" id="CAL1390279.1"/>
    </source>
</evidence>
<evidence type="ECO:0000256" key="6">
    <source>
        <dbReference type="SAM" id="Phobius"/>
    </source>
</evidence>
<dbReference type="AlphaFoldDB" id="A0AAV2EWX9"/>
<evidence type="ECO:0000256" key="1">
    <source>
        <dbReference type="ARBA" id="ARBA00004370"/>
    </source>
</evidence>
<evidence type="ECO:0000313" key="9">
    <source>
        <dbReference type="Proteomes" id="UP001497516"/>
    </source>
</evidence>
<dbReference type="Proteomes" id="UP001497516">
    <property type="component" value="Chromosome 5"/>
</dbReference>
<dbReference type="Pfam" id="PF04116">
    <property type="entry name" value="FA_hydroxylase"/>
    <property type="match status" value="1"/>
</dbReference>
<evidence type="ECO:0000256" key="3">
    <source>
        <dbReference type="ARBA" id="ARBA00022692"/>
    </source>
</evidence>
<dbReference type="GO" id="GO:0008610">
    <property type="term" value="P:lipid biosynthetic process"/>
    <property type="evidence" value="ECO:0007669"/>
    <property type="project" value="InterPro"/>
</dbReference>
<evidence type="ECO:0000256" key="5">
    <source>
        <dbReference type="ARBA" id="ARBA00023136"/>
    </source>
</evidence>
<dbReference type="EMBL" id="OZ034818">
    <property type="protein sequence ID" value="CAL1390279.1"/>
    <property type="molecule type" value="Genomic_DNA"/>
</dbReference>
<accession>A0AAV2EWX9</accession>
<dbReference type="InterPro" id="IPR006694">
    <property type="entry name" value="Fatty_acid_hydroxylase"/>
</dbReference>
<feature type="transmembrane region" description="Helical" evidence="6">
    <location>
        <begin position="127"/>
        <end position="144"/>
    </location>
</feature>
<proteinExistence type="inferred from homology"/>
<keyword evidence="3 6" id="KW-0812">Transmembrane</keyword>
<reference evidence="8 9" key="1">
    <citation type="submission" date="2024-04" db="EMBL/GenBank/DDBJ databases">
        <authorList>
            <person name="Fracassetti M."/>
        </authorList>
    </citation>
    <scope>NUCLEOTIDE SEQUENCE [LARGE SCALE GENOMIC DNA]</scope>
</reference>
<dbReference type="GO" id="GO:0016491">
    <property type="term" value="F:oxidoreductase activity"/>
    <property type="evidence" value="ECO:0007669"/>
    <property type="project" value="InterPro"/>
</dbReference>
<name>A0AAV2EWX9_9ROSI</name>
<evidence type="ECO:0000259" key="7">
    <source>
        <dbReference type="Pfam" id="PF04116"/>
    </source>
</evidence>
<comment type="subcellular location">
    <subcellularLocation>
        <location evidence="1">Membrane</location>
    </subcellularLocation>
</comment>
<gene>
    <name evidence="8" type="ORF">LTRI10_LOCUS31075</name>
</gene>
<feature type="transmembrane region" description="Helical" evidence="6">
    <location>
        <begin position="229"/>
        <end position="248"/>
    </location>
</feature>
<dbReference type="GO" id="GO:0016020">
    <property type="term" value="C:membrane"/>
    <property type="evidence" value="ECO:0007669"/>
    <property type="project" value="UniProtKB-SubCell"/>
</dbReference>
<protein>
    <recommendedName>
        <fullName evidence="7">Fatty acid hydroxylase domain-containing protein</fullName>
    </recommendedName>
</protein>
<comment type="similarity">
    <text evidence="2">Belongs to the sterol desaturase family.</text>
</comment>
<feature type="domain" description="Fatty acid hydroxylase" evidence="7">
    <location>
        <begin position="137"/>
        <end position="270"/>
    </location>
</feature>
<evidence type="ECO:0000256" key="2">
    <source>
        <dbReference type="ARBA" id="ARBA00009324"/>
    </source>
</evidence>
<organism evidence="8 9">
    <name type="scientific">Linum trigynum</name>
    <dbReference type="NCBI Taxonomy" id="586398"/>
    <lineage>
        <taxon>Eukaryota</taxon>
        <taxon>Viridiplantae</taxon>
        <taxon>Streptophyta</taxon>
        <taxon>Embryophyta</taxon>
        <taxon>Tracheophyta</taxon>
        <taxon>Spermatophyta</taxon>
        <taxon>Magnoliopsida</taxon>
        <taxon>eudicotyledons</taxon>
        <taxon>Gunneridae</taxon>
        <taxon>Pentapetalae</taxon>
        <taxon>rosids</taxon>
        <taxon>fabids</taxon>
        <taxon>Malpighiales</taxon>
        <taxon>Linaceae</taxon>
        <taxon>Linum</taxon>
    </lineage>
</organism>
<keyword evidence="5 6" id="KW-0472">Membrane</keyword>
<evidence type="ECO:0000256" key="4">
    <source>
        <dbReference type="ARBA" id="ARBA00022989"/>
    </source>
</evidence>
<feature type="transmembrane region" description="Helical" evidence="6">
    <location>
        <begin position="43"/>
        <end position="63"/>
    </location>
</feature>
<dbReference type="PANTHER" id="PTHR11863">
    <property type="entry name" value="STEROL DESATURASE"/>
    <property type="match status" value="1"/>
</dbReference>
<dbReference type="GO" id="GO:0005506">
    <property type="term" value="F:iron ion binding"/>
    <property type="evidence" value="ECO:0007669"/>
    <property type="project" value="InterPro"/>
</dbReference>